<dbReference type="InterPro" id="IPR035516">
    <property type="entry name" value="Gyrase/topoIV_suA_C"/>
</dbReference>
<dbReference type="EC" id="5.6.2.2" evidence="8"/>
<dbReference type="CDD" id="cd00187">
    <property type="entry name" value="TOP4c"/>
    <property type="match status" value="1"/>
</dbReference>
<evidence type="ECO:0000256" key="4">
    <source>
        <dbReference type="ARBA" id="ARBA00022840"/>
    </source>
</evidence>
<dbReference type="SMART" id="SM00434">
    <property type="entry name" value="TOP4c"/>
    <property type="match status" value="1"/>
</dbReference>
<dbReference type="Pfam" id="PF00521">
    <property type="entry name" value="DNA_topoisoIV"/>
    <property type="match status" value="1"/>
</dbReference>
<keyword evidence="7 8" id="KW-0413">Isomerase</keyword>
<dbReference type="GO" id="GO:0003918">
    <property type="term" value="F:DNA topoisomerase type II (double strand cut, ATP-hydrolyzing) activity"/>
    <property type="evidence" value="ECO:0007669"/>
    <property type="project" value="UniProtKB-EC"/>
</dbReference>
<dbReference type="Pfam" id="PF03989">
    <property type="entry name" value="DNA_gyraseA_C"/>
    <property type="match status" value="6"/>
</dbReference>
<reference evidence="12" key="1">
    <citation type="submission" date="2024-01" db="EMBL/GenBank/DDBJ databases">
        <title>Genome sequence of Mycoplasma ciconiae type strain DSM 25251.</title>
        <authorList>
            <person name="Spergser J."/>
        </authorList>
    </citation>
    <scope>NUCLEOTIDE SEQUENCE [LARGE SCALE GENOMIC DNA]</scope>
    <source>
        <strain evidence="12">DSM 25251</strain>
    </source>
</reference>
<dbReference type="Gene3D" id="2.120.10.90">
    <property type="entry name" value="DNA gyrase/topoisomerase IV, subunit A, C-terminal"/>
    <property type="match status" value="1"/>
</dbReference>
<comment type="caution">
    <text evidence="12">The sequence shown here is derived from an EMBL/GenBank/DDBJ whole genome shotgun (WGS) entry which is preliminary data.</text>
</comment>
<evidence type="ECO:0000256" key="6">
    <source>
        <dbReference type="ARBA" id="ARBA00023125"/>
    </source>
</evidence>
<keyword evidence="3 8" id="KW-0547">Nucleotide-binding</keyword>
<accession>A0ABU7MLZ8</accession>
<dbReference type="NCBIfam" id="NF004043">
    <property type="entry name" value="PRK05560.1"/>
    <property type="match status" value="1"/>
</dbReference>
<dbReference type="NCBIfam" id="NF004044">
    <property type="entry name" value="PRK05561.1"/>
    <property type="match status" value="1"/>
</dbReference>
<sequence length="890" mass="100690">MSDKNKKNNLIDDKNEQAVKLEEDKEYEYEEDNRLVFKRRKPAPKEEVEEEVSPQNNEEYKVKPQLVKKEGDGLIPVIIDNEMRSSFLEYAMSVIVARALPDARDGLKPVHRRILYDMLELGITHNSQYRKSARIVGDVLGKYHPHGDSSVYEAMVRLAQDFSMRYPLVDGHGNFGSIDGDQAAAMRYTEARMSKLASEMIDGIKKNTVDFADNYDSSEIEPVVLPARFPNLLISGSSGIAVGLATEIPPHNLRETIDAVIAYAKNNDITTLELMEYIKGPDFPTGATILGTKGIIDAYETGRGKIPLRSVCKIQELASGKNRIIVTEIPYAVKKTTIVEKIVELHKNKIIDGIAELRDESNREGIRIVIDVKRNHNPHILLNKLFQKTPLQMNFNANMVALVKGEPKLINLKDALSIYLDHQKEVLTRRLQFDLNKDEERHHILLGFKIATDNIDQVIKIIRASKTDAQAQETLSQKFELSEKQTKAILDMSLRRLTGLSIEKTLEEIEMLQKQIQYYLEILNSEQKLIELIIDELNVIKEKYGDERRTQIDYNAVGVISEEDLIAKREIVLTKTVKGYVKRIDLEDYHTQKRGGIGSNTMKTYSDDEINLILKTSTHTDLLLFSNLNKVYKIRAYQIPEATKQSKGTPFVNIINNLDIHNNEKIISILEVNDFSKDSYLTSVTEKGIIKKTHIKEYENVNKSGKIAFNLKDNDKLVECFISNEDDLILVANNQKSVVVFNSHDIRPSGRIAIGVKAIKLDEEQKVISASCDTNGDYVLSVSSLGYAKLTHKDDFRLTKRGAKGITALNANKAGNLVFSKFVNHNDQLLIITKNGLTIRTDLSSFPITSRNTKGVKLINLRNKDEISNVDVISIDKSQEDDQNPLNDNV</sequence>
<keyword evidence="13" id="KW-1185">Reference proteome</keyword>
<protein>
    <recommendedName>
        <fullName evidence="8">DNA gyrase subunit A</fullName>
        <ecNumber evidence="8">5.6.2.2</ecNumber>
    </recommendedName>
</protein>
<dbReference type="PROSITE" id="PS52040">
    <property type="entry name" value="TOPO_IIA"/>
    <property type="match status" value="1"/>
</dbReference>
<dbReference type="InterPro" id="IPR050220">
    <property type="entry name" value="Type_II_DNA_Topoisomerases"/>
</dbReference>
<evidence type="ECO:0000256" key="2">
    <source>
        <dbReference type="ARBA" id="ARBA00008263"/>
    </source>
</evidence>
<dbReference type="Gene3D" id="3.30.1360.40">
    <property type="match status" value="1"/>
</dbReference>
<dbReference type="InterPro" id="IPR013757">
    <property type="entry name" value="Topo_IIA_A_a_sf"/>
</dbReference>
<keyword evidence="5 8" id="KW-0799">Topoisomerase</keyword>
<proteinExistence type="inferred from homology"/>
<dbReference type="NCBIfam" id="TIGR01063">
    <property type="entry name" value="gyrA"/>
    <property type="match status" value="1"/>
</dbReference>
<evidence type="ECO:0000256" key="7">
    <source>
        <dbReference type="ARBA" id="ARBA00023235"/>
    </source>
</evidence>
<evidence type="ECO:0000256" key="3">
    <source>
        <dbReference type="ARBA" id="ARBA00022741"/>
    </source>
</evidence>
<comment type="subcellular location">
    <subcellularLocation>
        <location evidence="8">Cytoplasm</location>
    </subcellularLocation>
</comment>
<comment type="similarity">
    <text evidence="2 8">Belongs to the type II topoisomerase GyrA/ParC subunit family.</text>
</comment>
<comment type="function">
    <text evidence="8">A type II topoisomerase that negatively supercoils closed circular double-stranded (ds) DNA in an ATP-dependent manner to modulate DNA topology and maintain chromosomes in an underwound state. Negative supercoiling favors strand separation, and DNA replication, transcription, recombination and repair, all of which involve strand separation. Also able to catalyze the interconversion of other topological isomers of dsDNA rings, including catenanes and knotted rings. Type II topoisomerases break and join 2 DNA strands simultaneously in an ATP-dependent manner.</text>
</comment>
<dbReference type="Proteomes" id="UP001344817">
    <property type="component" value="Unassembled WGS sequence"/>
</dbReference>
<dbReference type="InterPro" id="IPR005743">
    <property type="entry name" value="GyrA"/>
</dbReference>
<evidence type="ECO:0000256" key="9">
    <source>
        <dbReference type="PROSITE-ProRule" id="PRU01384"/>
    </source>
</evidence>
<dbReference type="EMBL" id="JAZDWZ010000005">
    <property type="protein sequence ID" value="MEE3928298.1"/>
    <property type="molecule type" value="Genomic_DNA"/>
</dbReference>
<dbReference type="SUPFAM" id="SSF101904">
    <property type="entry name" value="GyrA/ParC C-terminal domain-like"/>
    <property type="match status" value="1"/>
</dbReference>
<evidence type="ECO:0000256" key="8">
    <source>
        <dbReference type="HAMAP-Rule" id="MF_01897"/>
    </source>
</evidence>
<evidence type="ECO:0000256" key="1">
    <source>
        <dbReference type="ARBA" id="ARBA00000185"/>
    </source>
</evidence>
<keyword evidence="6 8" id="KW-0238">DNA-binding</keyword>
<dbReference type="InterPro" id="IPR006691">
    <property type="entry name" value="GyrA/parC_rep"/>
</dbReference>
<dbReference type="RefSeq" id="WP_330500712.1">
    <property type="nucleotide sequence ID" value="NZ_JAZDWZ010000005.1"/>
</dbReference>
<gene>
    <name evidence="8 12" type="primary">gyrA</name>
    <name evidence="12" type="ORF">V2E24_01780</name>
</gene>
<comment type="catalytic activity">
    <reaction evidence="1 8 9">
        <text>ATP-dependent breakage, passage and rejoining of double-stranded DNA.</text>
        <dbReference type="EC" id="5.6.2.2"/>
    </reaction>
</comment>
<dbReference type="Gene3D" id="1.10.268.10">
    <property type="entry name" value="Topoisomerase, domain 3"/>
    <property type="match status" value="1"/>
</dbReference>
<keyword evidence="4 8" id="KW-0067">ATP-binding</keyword>
<comment type="miscellaneous">
    <text evidence="8">Few gyrases are as efficient as E.coli at forming negative supercoils. Not all organisms have 2 type II topoisomerases; in organisms with a single type II topoisomerase this enzyme also has to decatenate newly replicated chromosomes.</text>
</comment>
<evidence type="ECO:0000313" key="12">
    <source>
        <dbReference type="EMBL" id="MEE3928298.1"/>
    </source>
</evidence>
<evidence type="ECO:0000313" key="13">
    <source>
        <dbReference type="Proteomes" id="UP001344817"/>
    </source>
</evidence>
<dbReference type="PANTHER" id="PTHR43493">
    <property type="entry name" value="DNA GYRASE/TOPOISOMERASE SUBUNIT A"/>
    <property type="match status" value="1"/>
</dbReference>
<evidence type="ECO:0000256" key="5">
    <source>
        <dbReference type="ARBA" id="ARBA00023029"/>
    </source>
</evidence>
<keyword evidence="8" id="KW-0963">Cytoplasm</keyword>
<dbReference type="SUPFAM" id="SSF56719">
    <property type="entry name" value="Type II DNA topoisomerase"/>
    <property type="match status" value="1"/>
</dbReference>
<organism evidence="12 13">
    <name type="scientific">Mycoplasmopsis ciconiae</name>
    <dbReference type="NCBI Taxonomy" id="561067"/>
    <lineage>
        <taxon>Bacteria</taxon>
        <taxon>Bacillati</taxon>
        <taxon>Mycoplasmatota</taxon>
        <taxon>Mycoplasmoidales</taxon>
        <taxon>Metamycoplasmataceae</taxon>
        <taxon>Mycoplasmopsis</taxon>
    </lineage>
</organism>
<dbReference type="InterPro" id="IPR002205">
    <property type="entry name" value="Topo_IIA_dom_A"/>
</dbReference>
<feature type="domain" description="Topo IIA-type catalytic" evidence="11">
    <location>
        <begin position="100"/>
        <end position="565"/>
    </location>
</feature>
<feature type="short sequence motif" description="GyrA-box" evidence="8">
    <location>
        <begin position="592"/>
        <end position="598"/>
    </location>
</feature>
<dbReference type="Gene3D" id="3.90.199.10">
    <property type="entry name" value="Topoisomerase II, domain 5"/>
    <property type="match status" value="1"/>
</dbReference>
<evidence type="ECO:0000256" key="10">
    <source>
        <dbReference type="SAM" id="MobiDB-lite"/>
    </source>
</evidence>
<name>A0ABU7MLZ8_9BACT</name>
<dbReference type="InterPro" id="IPR013758">
    <property type="entry name" value="Topo_IIA_A/C_ab"/>
</dbReference>
<comment type="subunit">
    <text evidence="8">Heterotetramer, composed of two GyrA and two GyrB chains. In the heterotetramer, GyrA contains the active site tyrosine that forms a transient covalent intermediate with DNA, while GyrB binds cofactors and catalyzes ATP hydrolysis.</text>
</comment>
<feature type="active site" description="O-(5'-phospho-DNA)-tyrosine intermediate" evidence="8 9">
    <location>
        <position position="188"/>
    </location>
</feature>
<feature type="region of interest" description="Disordered" evidence="10">
    <location>
        <begin position="38"/>
        <end position="57"/>
    </location>
</feature>
<dbReference type="InterPro" id="IPR013760">
    <property type="entry name" value="Topo_IIA-like_dom_sf"/>
</dbReference>
<evidence type="ECO:0000259" key="11">
    <source>
        <dbReference type="PROSITE" id="PS52040"/>
    </source>
</evidence>
<dbReference type="HAMAP" id="MF_01897">
    <property type="entry name" value="GyrA"/>
    <property type="match status" value="1"/>
</dbReference>
<dbReference type="PANTHER" id="PTHR43493:SF5">
    <property type="entry name" value="DNA GYRASE SUBUNIT A, CHLOROPLASTIC_MITOCHONDRIAL"/>
    <property type="match status" value="1"/>
</dbReference>